<evidence type="ECO:0000313" key="3">
    <source>
        <dbReference type="Proteomes" id="UP000801492"/>
    </source>
</evidence>
<feature type="non-terminal residue" evidence="2">
    <location>
        <position position="186"/>
    </location>
</feature>
<evidence type="ECO:0000313" key="2">
    <source>
        <dbReference type="EMBL" id="KAF2898111.1"/>
    </source>
</evidence>
<feature type="region of interest" description="Disordered" evidence="1">
    <location>
        <begin position="123"/>
        <end position="186"/>
    </location>
</feature>
<feature type="compositionally biased region" description="Acidic residues" evidence="1">
    <location>
        <begin position="155"/>
        <end position="178"/>
    </location>
</feature>
<protein>
    <submittedName>
        <fullName evidence="2">Uncharacterized protein</fullName>
    </submittedName>
</protein>
<proteinExistence type="predicted"/>
<gene>
    <name evidence="2" type="ORF">ILUMI_08064</name>
</gene>
<dbReference type="Proteomes" id="UP000801492">
    <property type="component" value="Unassembled WGS sequence"/>
</dbReference>
<keyword evidence="3" id="KW-1185">Reference proteome</keyword>
<feature type="compositionally biased region" description="Basic and acidic residues" evidence="1">
    <location>
        <begin position="123"/>
        <end position="136"/>
    </location>
</feature>
<evidence type="ECO:0000256" key="1">
    <source>
        <dbReference type="SAM" id="MobiDB-lite"/>
    </source>
</evidence>
<name>A0A8K0GG99_IGNLU</name>
<dbReference type="EMBL" id="VTPC01003697">
    <property type="protein sequence ID" value="KAF2898111.1"/>
    <property type="molecule type" value="Genomic_DNA"/>
</dbReference>
<accession>A0A8K0GG99</accession>
<reference evidence="2" key="1">
    <citation type="submission" date="2019-08" db="EMBL/GenBank/DDBJ databases">
        <title>The genome of the North American firefly Photinus pyralis.</title>
        <authorList>
            <consortium name="Photinus pyralis genome working group"/>
            <person name="Fallon T.R."/>
            <person name="Sander Lower S.E."/>
            <person name="Weng J.-K."/>
        </authorList>
    </citation>
    <scope>NUCLEOTIDE SEQUENCE</scope>
    <source>
        <strain evidence="2">TRF0915ILg1</strain>
        <tissue evidence="2">Whole body</tissue>
    </source>
</reference>
<organism evidence="2 3">
    <name type="scientific">Ignelater luminosus</name>
    <name type="common">Cucubano</name>
    <name type="synonym">Pyrophorus luminosus</name>
    <dbReference type="NCBI Taxonomy" id="2038154"/>
    <lineage>
        <taxon>Eukaryota</taxon>
        <taxon>Metazoa</taxon>
        <taxon>Ecdysozoa</taxon>
        <taxon>Arthropoda</taxon>
        <taxon>Hexapoda</taxon>
        <taxon>Insecta</taxon>
        <taxon>Pterygota</taxon>
        <taxon>Neoptera</taxon>
        <taxon>Endopterygota</taxon>
        <taxon>Coleoptera</taxon>
        <taxon>Polyphaga</taxon>
        <taxon>Elateriformia</taxon>
        <taxon>Elateroidea</taxon>
        <taxon>Elateridae</taxon>
        <taxon>Agrypninae</taxon>
        <taxon>Pyrophorini</taxon>
        <taxon>Ignelater</taxon>
    </lineage>
</organism>
<sequence length="186" mass="21345">MHYGSSTNDVRQLAYNYAVANLVSHPNPWQVYQKAGIDWLKYFLKRNKEATSLARSTAFNKSNVNLFFDKLEEVMNRYNALQECPHKRPFPKAGPRKAAKNCARKPERCRVLTDTPEQHKIEELAARKGRKDDRIKKQTVKRKIAPISCSSSSSSDDDQIELNESSQSEEEAPEAEIPDDLKENDF</sequence>
<dbReference type="AlphaFoldDB" id="A0A8K0GG99"/>
<comment type="caution">
    <text evidence="2">The sequence shown here is derived from an EMBL/GenBank/DDBJ whole genome shotgun (WGS) entry which is preliminary data.</text>
</comment>